<dbReference type="PROSITE" id="PS50878">
    <property type="entry name" value="RT_POL"/>
    <property type="match status" value="1"/>
</dbReference>
<reference evidence="3" key="1">
    <citation type="submission" date="2019-10" db="EMBL/GenBank/DDBJ databases">
        <authorList>
            <person name="Soares A.E.R."/>
            <person name="Aleixo A."/>
            <person name="Schneider P."/>
            <person name="Miyaki C.Y."/>
            <person name="Schneider M.P."/>
            <person name="Mello C."/>
            <person name="Vasconcelos A.T.R."/>
        </authorList>
    </citation>
    <scope>NUCLEOTIDE SEQUENCE</scope>
    <source>
        <tissue evidence="3">Muscle</tissue>
    </source>
</reference>
<proteinExistence type="predicted"/>
<protein>
    <recommendedName>
        <fullName evidence="2">Reverse transcriptase domain-containing protein</fullName>
    </recommendedName>
</protein>
<comment type="caution">
    <text evidence="3">The sequence shown here is derived from an EMBL/GenBank/DDBJ whole genome shotgun (WGS) entry which is preliminary data.</text>
</comment>
<dbReference type="PANTHER" id="PTHR33332">
    <property type="entry name" value="REVERSE TRANSCRIPTASE DOMAIN-CONTAINING PROTEIN"/>
    <property type="match status" value="1"/>
</dbReference>
<organism evidence="3 4">
    <name type="scientific">Willisornis vidua</name>
    <name type="common">Xingu scale-backed antbird</name>
    <dbReference type="NCBI Taxonomy" id="1566151"/>
    <lineage>
        <taxon>Eukaryota</taxon>
        <taxon>Metazoa</taxon>
        <taxon>Chordata</taxon>
        <taxon>Craniata</taxon>
        <taxon>Vertebrata</taxon>
        <taxon>Euteleostomi</taxon>
        <taxon>Archelosauria</taxon>
        <taxon>Archosauria</taxon>
        <taxon>Dinosauria</taxon>
        <taxon>Saurischia</taxon>
        <taxon>Theropoda</taxon>
        <taxon>Coelurosauria</taxon>
        <taxon>Aves</taxon>
        <taxon>Neognathae</taxon>
        <taxon>Neoaves</taxon>
        <taxon>Telluraves</taxon>
        <taxon>Australaves</taxon>
        <taxon>Passeriformes</taxon>
        <taxon>Thamnophilidae</taxon>
        <taxon>Willisornis</taxon>
    </lineage>
</organism>
<evidence type="ECO:0000259" key="2">
    <source>
        <dbReference type="PROSITE" id="PS50878"/>
    </source>
</evidence>
<keyword evidence="4" id="KW-1185">Reference proteome</keyword>
<sequence length="234" mass="26113">MTSGVPQGSTLGPELFNIFINDLDEGMDAILSKFANNTKLGKAVDSLEGREALQRDRDKLEDQAVNNHTKFNKGKCWIPHLGWGNLGSSYRLRNEILGSSTMEGNLGVLVNGKLNLSQQCPGSQEDQRCPARHQAKHHQPVEGRHCPTLLCIGMASPEILCDFWAPQYEKNIKLLESVQRRTMKMVKGLEEKPYEERLRTLSLFSLEKTEARPHCSLQPSSRGEAEGEALISSL</sequence>
<evidence type="ECO:0000256" key="1">
    <source>
        <dbReference type="SAM" id="MobiDB-lite"/>
    </source>
</evidence>
<feature type="region of interest" description="Disordered" evidence="1">
    <location>
        <begin position="214"/>
        <end position="234"/>
    </location>
</feature>
<dbReference type="Proteomes" id="UP001145742">
    <property type="component" value="Unassembled WGS sequence"/>
</dbReference>
<feature type="domain" description="Reverse transcriptase" evidence="2">
    <location>
        <begin position="1"/>
        <end position="110"/>
    </location>
</feature>
<gene>
    <name evidence="3" type="ORF">WISP_81238</name>
</gene>
<accession>A0ABQ9D981</accession>
<dbReference type="InterPro" id="IPR000477">
    <property type="entry name" value="RT_dom"/>
</dbReference>
<name>A0ABQ9D981_9PASS</name>
<evidence type="ECO:0000313" key="3">
    <source>
        <dbReference type="EMBL" id="KAJ7414840.1"/>
    </source>
</evidence>
<dbReference type="EMBL" id="WHWB01034029">
    <property type="protein sequence ID" value="KAJ7414840.1"/>
    <property type="molecule type" value="Genomic_DNA"/>
</dbReference>
<evidence type="ECO:0000313" key="4">
    <source>
        <dbReference type="Proteomes" id="UP001145742"/>
    </source>
</evidence>